<sequence>MFITDLHHQYHLLRVDAGWRTWKQLLFRDHERELEVLEITKTAVSHRLHEPHAVAGAGDLELSFARRHQPACDGVVRHQSPGQGSSDEACSLHAMAVRRYHLQGKPQPQCVIHGREGESGGGRVLAGGDESGGQHGDGEPHGRESSLLMLMLMLMLMLILILLFACGLGLHL</sequence>
<keyword evidence="2" id="KW-0812">Transmembrane</keyword>
<reference evidence="3" key="1">
    <citation type="submission" date="2022-05" db="EMBL/GenBank/DDBJ databases">
        <title>The Musa troglodytarum L. genome provides insights into the mechanism of non-climacteric behaviour and enrichment of carotenoids.</title>
        <authorList>
            <person name="Wang J."/>
        </authorList>
    </citation>
    <scope>NUCLEOTIDE SEQUENCE</scope>
    <source>
        <tissue evidence="3">Leaf</tissue>
    </source>
</reference>
<evidence type="ECO:0000256" key="2">
    <source>
        <dbReference type="SAM" id="Phobius"/>
    </source>
</evidence>
<evidence type="ECO:0000313" key="3">
    <source>
        <dbReference type="EMBL" id="URE28237.1"/>
    </source>
</evidence>
<dbReference type="EMBL" id="CP097510">
    <property type="protein sequence ID" value="URE28237.1"/>
    <property type="molecule type" value="Genomic_DNA"/>
</dbReference>
<evidence type="ECO:0000313" key="4">
    <source>
        <dbReference type="Proteomes" id="UP001055439"/>
    </source>
</evidence>
<proteinExistence type="predicted"/>
<keyword evidence="4" id="KW-1185">Reference proteome</keyword>
<dbReference type="AlphaFoldDB" id="A0A9E7KQS2"/>
<feature type="transmembrane region" description="Helical" evidence="2">
    <location>
        <begin position="147"/>
        <end position="170"/>
    </location>
</feature>
<evidence type="ECO:0000256" key="1">
    <source>
        <dbReference type="SAM" id="MobiDB-lite"/>
    </source>
</evidence>
<feature type="compositionally biased region" description="Gly residues" evidence="1">
    <location>
        <begin position="121"/>
        <end position="135"/>
    </location>
</feature>
<keyword evidence="2" id="KW-1133">Transmembrane helix</keyword>
<accession>A0A9E7KQS2</accession>
<organism evidence="3 4">
    <name type="scientific">Musa troglodytarum</name>
    <name type="common">fe'i banana</name>
    <dbReference type="NCBI Taxonomy" id="320322"/>
    <lineage>
        <taxon>Eukaryota</taxon>
        <taxon>Viridiplantae</taxon>
        <taxon>Streptophyta</taxon>
        <taxon>Embryophyta</taxon>
        <taxon>Tracheophyta</taxon>
        <taxon>Spermatophyta</taxon>
        <taxon>Magnoliopsida</taxon>
        <taxon>Liliopsida</taxon>
        <taxon>Zingiberales</taxon>
        <taxon>Musaceae</taxon>
        <taxon>Musa</taxon>
    </lineage>
</organism>
<dbReference type="Proteomes" id="UP001055439">
    <property type="component" value="Chromosome 8"/>
</dbReference>
<gene>
    <name evidence="3" type="ORF">MUK42_25593</name>
</gene>
<name>A0A9E7KQS2_9LILI</name>
<feature type="region of interest" description="Disordered" evidence="1">
    <location>
        <begin position="121"/>
        <end position="142"/>
    </location>
</feature>
<keyword evidence="2" id="KW-0472">Membrane</keyword>
<protein>
    <submittedName>
        <fullName evidence="3">Uncharacterized protein</fullName>
    </submittedName>
</protein>